<dbReference type="PANTHER" id="PTHR32282:SF33">
    <property type="entry name" value="PEPTIDOGLYCAN GLYCOSYLTRANSFERASE"/>
    <property type="match status" value="1"/>
</dbReference>
<dbReference type="Pfam" id="PF00912">
    <property type="entry name" value="Transgly"/>
    <property type="match status" value="1"/>
</dbReference>
<evidence type="ECO:0000256" key="11">
    <source>
        <dbReference type="ARBA" id="ARBA00023316"/>
    </source>
</evidence>
<dbReference type="EMBL" id="BJFL01000004">
    <property type="protein sequence ID" value="GDY29651.1"/>
    <property type="molecule type" value="Genomic_DNA"/>
</dbReference>
<evidence type="ECO:0000256" key="2">
    <source>
        <dbReference type="ARBA" id="ARBA00007739"/>
    </source>
</evidence>
<dbReference type="InterPro" id="IPR050396">
    <property type="entry name" value="Glycosyltr_51/Transpeptidase"/>
</dbReference>
<feature type="domain" description="Penicillin-binding protein transpeptidase" evidence="14">
    <location>
        <begin position="373"/>
        <end position="632"/>
    </location>
</feature>
<dbReference type="SUPFAM" id="SSF56601">
    <property type="entry name" value="beta-lactamase/transpeptidase-like"/>
    <property type="match status" value="1"/>
</dbReference>
<keyword evidence="8" id="KW-0133">Cell shape</keyword>
<dbReference type="Gene3D" id="1.10.3810.10">
    <property type="entry name" value="Biosynthetic peptidoglycan transglycosylase-like"/>
    <property type="match status" value="1"/>
</dbReference>
<comment type="catalytic activity">
    <reaction evidence="13">
        <text>[GlcNAc-(1-&gt;4)-Mur2Ac(oyl-L-Ala-gamma-D-Glu-L-Lys-D-Ala-D-Ala)](n)-di-trans,octa-cis-undecaprenyl diphosphate + beta-D-GlcNAc-(1-&gt;4)-Mur2Ac(oyl-L-Ala-gamma-D-Glu-L-Lys-D-Ala-D-Ala)-di-trans,octa-cis-undecaprenyl diphosphate = [GlcNAc-(1-&gt;4)-Mur2Ac(oyl-L-Ala-gamma-D-Glu-L-Lys-D-Ala-D-Ala)](n+1)-di-trans,octa-cis-undecaprenyl diphosphate + di-trans,octa-cis-undecaprenyl diphosphate + H(+)</text>
        <dbReference type="Rhea" id="RHEA:23708"/>
        <dbReference type="Rhea" id="RHEA-COMP:9602"/>
        <dbReference type="Rhea" id="RHEA-COMP:9603"/>
        <dbReference type="ChEBI" id="CHEBI:15378"/>
        <dbReference type="ChEBI" id="CHEBI:58405"/>
        <dbReference type="ChEBI" id="CHEBI:60033"/>
        <dbReference type="ChEBI" id="CHEBI:78435"/>
        <dbReference type="EC" id="2.4.99.28"/>
    </reaction>
</comment>
<dbReference type="Proteomes" id="UP000298860">
    <property type="component" value="Unassembled WGS sequence"/>
</dbReference>
<reference evidence="17" key="1">
    <citation type="submission" date="2019-04" db="EMBL/GenBank/DDBJ databases">
        <title>Draft genome sequence of Pseudonocardiaceae bacterium SL3-2-4.</title>
        <authorList>
            <person name="Ningsih F."/>
            <person name="Yokota A."/>
            <person name="Sakai Y."/>
            <person name="Nanatani K."/>
            <person name="Yabe S."/>
            <person name="Oetari A."/>
            <person name="Sjamsuridzal W."/>
        </authorList>
    </citation>
    <scope>NUCLEOTIDE SEQUENCE [LARGE SCALE GENOMIC DNA]</scope>
    <source>
        <strain evidence="17">SL3-2-4</strain>
    </source>
</reference>
<comment type="catalytic activity">
    <reaction evidence="12">
        <text>Preferential cleavage: (Ac)2-L-Lys-D-Ala-|-D-Ala. Also transpeptidation of peptidyl-alanyl moieties that are N-acyl substituents of D-alanine.</text>
        <dbReference type="EC" id="3.4.16.4"/>
    </reaction>
</comment>
<protein>
    <submittedName>
        <fullName evidence="16">Penicillin-binding protein</fullName>
    </submittedName>
</protein>
<proteinExistence type="inferred from homology"/>
<name>A0A4D4IZH3_9PSEU</name>
<dbReference type="GO" id="GO:0008360">
    <property type="term" value="P:regulation of cell shape"/>
    <property type="evidence" value="ECO:0007669"/>
    <property type="project" value="UniProtKB-KW"/>
</dbReference>
<evidence type="ECO:0000256" key="6">
    <source>
        <dbReference type="ARBA" id="ARBA00022679"/>
    </source>
</evidence>
<keyword evidence="11" id="KW-0961">Cell wall biogenesis/degradation</keyword>
<dbReference type="GO" id="GO:0008658">
    <property type="term" value="F:penicillin binding"/>
    <property type="evidence" value="ECO:0007669"/>
    <property type="project" value="InterPro"/>
</dbReference>
<dbReference type="Gene3D" id="3.40.710.10">
    <property type="entry name" value="DD-peptidase/beta-lactamase superfamily"/>
    <property type="match status" value="1"/>
</dbReference>
<evidence type="ECO:0000256" key="13">
    <source>
        <dbReference type="ARBA" id="ARBA00049902"/>
    </source>
</evidence>
<evidence type="ECO:0000256" key="1">
    <source>
        <dbReference type="ARBA" id="ARBA00007090"/>
    </source>
</evidence>
<keyword evidence="10" id="KW-0511">Multifunctional enzyme</keyword>
<dbReference type="GO" id="GO:0009252">
    <property type="term" value="P:peptidoglycan biosynthetic process"/>
    <property type="evidence" value="ECO:0007669"/>
    <property type="project" value="UniProtKB-KW"/>
</dbReference>
<keyword evidence="3" id="KW-0121">Carboxypeptidase</keyword>
<keyword evidence="9" id="KW-0573">Peptidoglycan synthesis</keyword>
<dbReference type="PANTHER" id="PTHR32282">
    <property type="entry name" value="BINDING PROTEIN TRANSPEPTIDASE, PUTATIVE-RELATED"/>
    <property type="match status" value="1"/>
</dbReference>
<evidence type="ECO:0000256" key="10">
    <source>
        <dbReference type="ARBA" id="ARBA00023268"/>
    </source>
</evidence>
<evidence type="ECO:0000256" key="8">
    <source>
        <dbReference type="ARBA" id="ARBA00022960"/>
    </source>
</evidence>
<dbReference type="GO" id="GO:0006508">
    <property type="term" value="P:proteolysis"/>
    <property type="evidence" value="ECO:0007669"/>
    <property type="project" value="UniProtKB-KW"/>
</dbReference>
<keyword evidence="6" id="KW-0808">Transferase</keyword>
<feature type="domain" description="Glycosyl transferase family 51" evidence="15">
    <location>
        <begin position="73"/>
        <end position="255"/>
    </location>
</feature>
<keyword evidence="17" id="KW-1185">Reference proteome</keyword>
<evidence type="ECO:0000256" key="9">
    <source>
        <dbReference type="ARBA" id="ARBA00022984"/>
    </source>
</evidence>
<dbReference type="InterPro" id="IPR001264">
    <property type="entry name" value="Glyco_trans_51"/>
</dbReference>
<organism evidence="16 17">
    <name type="scientific">Gandjariella thermophila</name>
    <dbReference type="NCBI Taxonomy" id="1931992"/>
    <lineage>
        <taxon>Bacteria</taxon>
        <taxon>Bacillati</taxon>
        <taxon>Actinomycetota</taxon>
        <taxon>Actinomycetes</taxon>
        <taxon>Pseudonocardiales</taxon>
        <taxon>Pseudonocardiaceae</taxon>
        <taxon>Gandjariella</taxon>
    </lineage>
</organism>
<dbReference type="InterPro" id="IPR012338">
    <property type="entry name" value="Beta-lactam/transpept-like"/>
</dbReference>
<dbReference type="InterPro" id="IPR023346">
    <property type="entry name" value="Lysozyme-like_dom_sf"/>
</dbReference>
<dbReference type="InterPro" id="IPR036950">
    <property type="entry name" value="PBP_transglycosylase"/>
</dbReference>
<evidence type="ECO:0000256" key="12">
    <source>
        <dbReference type="ARBA" id="ARBA00034000"/>
    </source>
</evidence>
<dbReference type="Pfam" id="PF00905">
    <property type="entry name" value="Transpeptidase"/>
    <property type="match status" value="1"/>
</dbReference>
<comment type="similarity">
    <text evidence="1">In the C-terminal section; belongs to the transpeptidase family.</text>
</comment>
<evidence type="ECO:0000259" key="14">
    <source>
        <dbReference type="Pfam" id="PF00905"/>
    </source>
</evidence>
<dbReference type="GO" id="GO:0030288">
    <property type="term" value="C:outer membrane-bounded periplasmic space"/>
    <property type="evidence" value="ECO:0007669"/>
    <property type="project" value="TreeGrafter"/>
</dbReference>
<keyword evidence="7" id="KW-0378">Hydrolase</keyword>
<dbReference type="FunFam" id="1.10.3810.10:FF:000001">
    <property type="entry name" value="Penicillin-binding protein 1A"/>
    <property type="match status" value="1"/>
</dbReference>
<gene>
    <name evidence="16" type="ORF">GTS_12840</name>
</gene>
<evidence type="ECO:0000313" key="16">
    <source>
        <dbReference type="EMBL" id="GDY29651.1"/>
    </source>
</evidence>
<dbReference type="SUPFAM" id="SSF53955">
    <property type="entry name" value="Lysozyme-like"/>
    <property type="match status" value="1"/>
</dbReference>
<accession>A0A4D4IZH3</accession>
<evidence type="ECO:0000256" key="5">
    <source>
        <dbReference type="ARBA" id="ARBA00022676"/>
    </source>
</evidence>
<dbReference type="GO" id="GO:0071555">
    <property type="term" value="P:cell wall organization"/>
    <property type="evidence" value="ECO:0007669"/>
    <property type="project" value="UniProtKB-KW"/>
</dbReference>
<evidence type="ECO:0000259" key="15">
    <source>
        <dbReference type="Pfam" id="PF00912"/>
    </source>
</evidence>
<evidence type="ECO:0000313" key="17">
    <source>
        <dbReference type="Proteomes" id="UP000298860"/>
    </source>
</evidence>
<evidence type="ECO:0000256" key="3">
    <source>
        <dbReference type="ARBA" id="ARBA00022645"/>
    </source>
</evidence>
<dbReference type="GO" id="GO:0008955">
    <property type="term" value="F:peptidoglycan glycosyltransferase activity"/>
    <property type="evidence" value="ECO:0007669"/>
    <property type="project" value="UniProtKB-EC"/>
</dbReference>
<dbReference type="InterPro" id="IPR001460">
    <property type="entry name" value="PCN-bd_Tpept"/>
</dbReference>
<keyword evidence="4" id="KW-0645">Protease</keyword>
<dbReference type="AlphaFoldDB" id="A0A4D4IZH3"/>
<evidence type="ECO:0000256" key="4">
    <source>
        <dbReference type="ARBA" id="ARBA00022670"/>
    </source>
</evidence>
<comment type="similarity">
    <text evidence="2">In the N-terminal section; belongs to the glycosyltransferase 51 family.</text>
</comment>
<sequence>MGFARATGLIRLCGLCVTAGVLLAAMLFPVFGGVGLASNRATDTVNEMSGELAKADPPMVTTILDKDGGLVAYLYDQYRIPVSSAQISNTMKAAIVAVEDKRFYEHHGVDWHGIARAAAKAGVEDQATEGASTLTQQYVKNYLAYVVGDADQDAYAQATAHTVARKLREARIALQLEQRESKDEILTGYLNVVPFGNKTYGVAAAARTYFNTTPDKLTVPQAALLAGLVNRPSALNPGKSPEEALARRNMVIDRMRENGAFGNPADASARQIAEDYKKAPLGVVSPLSVPASDCVGIGEGAKDGFFCRYVEEYLAKAGLPTDQLKRGGYTIRTTLDRHATDVAKQAAESQVPKTTKGIANVMSIVEPGTDKHRVRALVANRDYGNNASAGQTSYDLPAQMIPFGAGSIHKIFTSAAALEQGHRISDILPTPYLYTSSVFKGGGSSCPSAGYGEHWYCLHNASPNYPPQMTLQDALATSPNSGFVWLEEKVGVPAAVDMAVRLGMRSLATTKDPERTGKTIADAVKSENRASFTLGPTPTNVLELSNVAATLMSGGVWCPPTPIEQVLDRNGKPVPIREQGCQQVLSTPIANSLVVGLSKDDQGPGTSAAAAAAAGWNRPVMAKTGTTQEYKSAGFLAATPQLAGAVLTFADGSAPRPICDTDPPSLCGEGNIYGGKVPARTWYQTMNTLLAGQPVLPLPPVDPRYQ</sequence>
<dbReference type="GO" id="GO:0009002">
    <property type="term" value="F:serine-type D-Ala-D-Ala carboxypeptidase activity"/>
    <property type="evidence" value="ECO:0007669"/>
    <property type="project" value="UniProtKB-EC"/>
</dbReference>
<comment type="caution">
    <text evidence="16">The sequence shown here is derived from an EMBL/GenBank/DDBJ whole genome shotgun (WGS) entry which is preliminary data.</text>
</comment>
<keyword evidence="5" id="KW-0328">Glycosyltransferase</keyword>
<evidence type="ECO:0000256" key="7">
    <source>
        <dbReference type="ARBA" id="ARBA00022801"/>
    </source>
</evidence>